<dbReference type="Gene3D" id="3.40.50.1820">
    <property type="entry name" value="alpha/beta hydrolase"/>
    <property type="match status" value="1"/>
</dbReference>
<comment type="caution">
    <text evidence="2">The sequence shown here is derived from an EMBL/GenBank/DDBJ whole genome shotgun (WGS) entry which is preliminary data.</text>
</comment>
<dbReference type="OrthoDB" id="10019231at2759"/>
<name>A0A9P4PB43_9PLEO</name>
<evidence type="ECO:0000259" key="1">
    <source>
        <dbReference type="Pfam" id="PF01738"/>
    </source>
</evidence>
<gene>
    <name evidence="2" type="ORF">P171DRAFT_393245</name>
</gene>
<sequence>MSSCEKCKSGFNWHGTPTGTETTVANTPTKAYVTGTNKDAAVLLIHDIFGWTFPNLRLLADHFAKEANVTVYLPDFFGGEVIPPETLTNPEKRAQFSVPDFIGRNSKDTRFPEILAVARSLKASHKKTAAIGYCWGAWACFRLGADPALVDAISMAHPSLLEESEISSVKVPVQILAPEHDYMFTPELKAYANRVIPTLGVPFEYVYFPGLVHGFAAKGDETDQKQRDGLERAKNSAVGFFKEFLHSS</sequence>
<reference evidence="2" key="1">
    <citation type="journal article" date="2020" name="Stud. Mycol.">
        <title>101 Dothideomycetes genomes: a test case for predicting lifestyles and emergence of pathogens.</title>
        <authorList>
            <person name="Haridas S."/>
            <person name="Albert R."/>
            <person name="Binder M."/>
            <person name="Bloem J."/>
            <person name="Labutti K."/>
            <person name="Salamov A."/>
            <person name="Andreopoulos B."/>
            <person name="Baker S."/>
            <person name="Barry K."/>
            <person name="Bills G."/>
            <person name="Bluhm B."/>
            <person name="Cannon C."/>
            <person name="Castanera R."/>
            <person name="Culley D."/>
            <person name="Daum C."/>
            <person name="Ezra D."/>
            <person name="Gonzalez J."/>
            <person name="Henrissat B."/>
            <person name="Kuo A."/>
            <person name="Liang C."/>
            <person name="Lipzen A."/>
            <person name="Lutzoni F."/>
            <person name="Magnuson J."/>
            <person name="Mondo S."/>
            <person name="Nolan M."/>
            <person name="Ohm R."/>
            <person name="Pangilinan J."/>
            <person name="Park H.-J."/>
            <person name="Ramirez L."/>
            <person name="Alfaro M."/>
            <person name="Sun H."/>
            <person name="Tritt A."/>
            <person name="Yoshinaga Y."/>
            <person name="Zwiers L.-H."/>
            <person name="Turgeon B."/>
            <person name="Goodwin S."/>
            <person name="Spatafora J."/>
            <person name="Crous P."/>
            <person name="Grigoriev I."/>
        </authorList>
    </citation>
    <scope>NUCLEOTIDE SEQUENCE</scope>
    <source>
        <strain evidence="2">CBS 690.94</strain>
    </source>
</reference>
<dbReference type="PANTHER" id="PTHR17630">
    <property type="entry name" value="DIENELACTONE HYDROLASE"/>
    <property type="match status" value="1"/>
</dbReference>
<evidence type="ECO:0000313" key="3">
    <source>
        <dbReference type="Proteomes" id="UP000799764"/>
    </source>
</evidence>
<keyword evidence="3" id="KW-1185">Reference proteome</keyword>
<dbReference type="GO" id="GO:0016787">
    <property type="term" value="F:hydrolase activity"/>
    <property type="evidence" value="ECO:0007669"/>
    <property type="project" value="InterPro"/>
</dbReference>
<feature type="domain" description="Dienelactone hydrolase" evidence="1">
    <location>
        <begin position="33"/>
        <end position="244"/>
    </location>
</feature>
<protein>
    <submittedName>
        <fullName evidence="2">Alpha/beta-hydrolase</fullName>
    </submittedName>
</protein>
<dbReference type="PANTHER" id="PTHR17630:SF55">
    <property type="entry name" value="DIENELACTONE HYDROLASE FAMILY PROTEIN (AFU_ORTHOLOGUE AFUA_1G01900)"/>
    <property type="match status" value="1"/>
</dbReference>
<dbReference type="SUPFAM" id="SSF53474">
    <property type="entry name" value="alpha/beta-Hydrolases"/>
    <property type="match status" value="1"/>
</dbReference>
<dbReference type="AlphaFoldDB" id="A0A9P4PB43"/>
<organism evidence="2 3">
    <name type="scientific">Karstenula rhodostoma CBS 690.94</name>
    <dbReference type="NCBI Taxonomy" id="1392251"/>
    <lineage>
        <taxon>Eukaryota</taxon>
        <taxon>Fungi</taxon>
        <taxon>Dikarya</taxon>
        <taxon>Ascomycota</taxon>
        <taxon>Pezizomycotina</taxon>
        <taxon>Dothideomycetes</taxon>
        <taxon>Pleosporomycetidae</taxon>
        <taxon>Pleosporales</taxon>
        <taxon>Massarineae</taxon>
        <taxon>Didymosphaeriaceae</taxon>
        <taxon>Karstenula</taxon>
    </lineage>
</organism>
<dbReference type="EMBL" id="MU001505">
    <property type="protein sequence ID" value="KAF2441759.1"/>
    <property type="molecule type" value="Genomic_DNA"/>
</dbReference>
<proteinExistence type="predicted"/>
<dbReference type="Proteomes" id="UP000799764">
    <property type="component" value="Unassembled WGS sequence"/>
</dbReference>
<dbReference type="Pfam" id="PF01738">
    <property type="entry name" value="DLH"/>
    <property type="match status" value="1"/>
</dbReference>
<evidence type="ECO:0000313" key="2">
    <source>
        <dbReference type="EMBL" id="KAF2441759.1"/>
    </source>
</evidence>
<dbReference type="InterPro" id="IPR002925">
    <property type="entry name" value="Dienelactn_hydro"/>
</dbReference>
<dbReference type="InterPro" id="IPR029058">
    <property type="entry name" value="AB_hydrolase_fold"/>
</dbReference>
<accession>A0A9P4PB43</accession>